<evidence type="ECO:0000256" key="12">
    <source>
        <dbReference type="ARBA" id="ARBA00049187"/>
    </source>
</evidence>
<accession>A0ABV4DW79</accession>
<dbReference type="InterPro" id="IPR006258">
    <property type="entry name" value="Lipoamide_DH"/>
</dbReference>
<dbReference type="Gene3D" id="3.50.50.60">
    <property type="entry name" value="FAD/NAD(P)-binding domain"/>
    <property type="match status" value="2"/>
</dbReference>
<comment type="subcellular location">
    <subcellularLocation>
        <location evidence="1">Cytoplasm</location>
    </subcellularLocation>
</comment>
<evidence type="ECO:0000256" key="6">
    <source>
        <dbReference type="ARBA" id="ARBA00022630"/>
    </source>
</evidence>
<dbReference type="InterPro" id="IPR036188">
    <property type="entry name" value="FAD/NAD-bd_sf"/>
</dbReference>
<evidence type="ECO:0000256" key="7">
    <source>
        <dbReference type="ARBA" id="ARBA00022827"/>
    </source>
</evidence>
<dbReference type="EMBL" id="JBGFFE010000007">
    <property type="protein sequence ID" value="MEY8763298.1"/>
    <property type="molecule type" value="Genomic_DNA"/>
</dbReference>
<dbReference type="Proteomes" id="UP001565220">
    <property type="component" value="Unassembled WGS sequence"/>
</dbReference>
<protein>
    <recommendedName>
        <fullName evidence="4 13">Dihydrolipoyl dehydrogenase</fullName>
        <ecNumber evidence="3 13">1.8.1.4</ecNumber>
    </recommendedName>
</protein>
<keyword evidence="17" id="KW-1185">Reference proteome</keyword>
<comment type="cofactor">
    <cofactor evidence="13">
        <name>FAD</name>
        <dbReference type="ChEBI" id="CHEBI:57692"/>
    </cofactor>
    <text evidence="13">Binds 1 FAD per subunit.</text>
</comment>
<dbReference type="InterPro" id="IPR050151">
    <property type="entry name" value="Class-I_Pyr_Nuc-Dis_Oxidored"/>
</dbReference>
<keyword evidence="5" id="KW-0963">Cytoplasm</keyword>
<keyword evidence="8 13" id="KW-0560">Oxidoreductase</keyword>
<evidence type="ECO:0000259" key="14">
    <source>
        <dbReference type="Pfam" id="PF02852"/>
    </source>
</evidence>
<feature type="domain" description="Pyridine nucleotide-disulphide oxidoreductase dimerisation" evidence="14">
    <location>
        <begin position="340"/>
        <end position="447"/>
    </location>
</feature>
<evidence type="ECO:0000256" key="2">
    <source>
        <dbReference type="ARBA" id="ARBA00007532"/>
    </source>
</evidence>
<comment type="catalytic activity">
    <reaction evidence="12 13">
        <text>N(6)-[(R)-dihydrolipoyl]-L-lysyl-[protein] + NAD(+) = N(6)-[(R)-lipoyl]-L-lysyl-[protein] + NADH + H(+)</text>
        <dbReference type="Rhea" id="RHEA:15045"/>
        <dbReference type="Rhea" id="RHEA-COMP:10474"/>
        <dbReference type="Rhea" id="RHEA-COMP:10475"/>
        <dbReference type="ChEBI" id="CHEBI:15378"/>
        <dbReference type="ChEBI" id="CHEBI:57540"/>
        <dbReference type="ChEBI" id="CHEBI:57945"/>
        <dbReference type="ChEBI" id="CHEBI:83099"/>
        <dbReference type="ChEBI" id="CHEBI:83100"/>
        <dbReference type="EC" id="1.8.1.4"/>
    </reaction>
</comment>
<comment type="caution">
    <text evidence="16">The sequence shown here is derived from an EMBL/GenBank/DDBJ whole genome shotgun (WGS) entry which is preliminary data.</text>
</comment>
<reference evidence="16 17" key="1">
    <citation type="submission" date="2024-08" db="EMBL/GenBank/DDBJ databases">
        <title>Clostridium lapicellarii sp. nov., and Clostridium renhuaiense sp. nov., two species isolated from the mud in a fermentation cellar used for producing sauce-flavour Chinese liquors.</title>
        <authorList>
            <person name="Yang F."/>
            <person name="Wang H."/>
            <person name="Chen L.Q."/>
            <person name="Zhou N."/>
            <person name="Lu J.J."/>
            <person name="Pu X.X."/>
            <person name="Wan B."/>
            <person name="Wang L."/>
            <person name="Liu S.J."/>
        </authorList>
    </citation>
    <scope>NUCLEOTIDE SEQUENCE [LARGE SCALE GENOMIC DNA]</scope>
    <source>
        <strain evidence="16 17">MT-113</strain>
    </source>
</reference>
<evidence type="ECO:0000259" key="15">
    <source>
        <dbReference type="Pfam" id="PF07992"/>
    </source>
</evidence>
<keyword evidence="7 13" id="KW-0274">FAD</keyword>
<keyword evidence="6 13" id="KW-0285">Flavoprotein</keyword>
<evidence type="ECO:0000256" key="3">
    <source>
        <dbReference type="ARBA" id="ARBA00012608"/>
    </source>
</evidence>
<dbReference type="Pfam" id="PF07992">
    <property type="entry name" value="Pyr_redox_2"/>
    <property type="match status" value="1"/>
</dbReference>
<dbReference type="InterPro" id="IPR016156">
    <property type="entry name" value="FAD/NAD-linked_Rdtase_dimer_sf"/>
</dbReference>
<dbReference type="EC" id="1.8.1.4" evidence="3 13"/>
<comment type="similarity">
    <text evidence="2 13">Belongs to the class-I pyridine nucleotide-disulfide oxidoreductase family.</text>
</comment>
<dbReference type="SUPFAM" id="SSF55424">
    <property type="entry name" value="FAD/NAD-linked reductases, dimerisation (C-terminal) domain"/>
    <property type="match status" value="1"/>
</dbReference>
<dbReference type="Gene3D" id="3.30.390.30">
    <property type="match status" value="1"/>
</dbReference>
<evidence type="ECO:0000256" key="4">
    <source>
        <dbReference type="ARBA" id="ARBA00016961"/>
    </source>
</evidence>
<comment type="miscellaneous">
    <text evidence="13">The active site is a redox-active disulfide bond.</text>
</comment>
<dbReference type="PANTHER" id="PTHR22912:SF217">
    <property type="entry name" value="DIHYDROLIPOYL DEHYDROGENASE"/>
    <property type="match status" value="1"/>
</dbReference>
<evidence type="ECO:0000256" key="8">
    <source>
        <dbReference type="ARBA" id="ARBA00023002"/>
    </source>
</evidence>
<evidence type="ECO:0000256" key="9">
    <source>
        <dbReference type="ARBA" id="ARBA00023027"/>
    </source>
</evidence>
<evidence type="ECO:0000256" key="13">
    <source>
        <dbReference type="RuleBase" id="RU003692"/>
    </source>
</evidence>
<dbReference type="PROSITE" id="PS00076">
    <property type="entry name" value="PYRIDINE_REDOX_1"/>
    <property type="match status" value="1"/>
</dbReference>
<keyword evidence="9 13" id="KW-0520">NAD</keyword>
<name>A0ABV4DW79_9CLOT</name>
<evidence type="ECO:0000256" key="10">
    <source>
        <dbReference type="ARBA" id="ARBA00023157"/>
    </source>
</evidence>
<dbReference type="InterPro" id="IPR001100">
    <property type="entry name" value="Pyr_nuc-diS_OxRdtase"/>
</dbReference>
<dbReference type="SUPFAM" id="SSF51905">
    <property type="entry name" value="FAD/NAD(P)-binding domain"/>
    <property type="match status" value="1"/>
</dbReference>
<feature type="domain" description="FAD/NAD(P)-binding" evidence="15">
    <location>
        <begin position="1"/>
        <end position="320"/>
    </location>
</feature>
<evidence type="ECO:0000256" key="1">
    <source>
        <dbReference type="ARBA" id="ARBA00004496"/>
    </source>
</evidence>
<dbReference type="Pfam" id="PF02852">
    <property type="entry name" value="Pyr_redox_dim"/>
    <property type="match status" value="1"/>
</dbReference>
<dbReference type="PRINTS" id="PR00368">
    <property type="entry name" value="FADPNR"/>
</dbReference>
<evidence type="ECO:0000313" key="16">
    <source>
        <dbReference type="EMBL" id="MEY8763298.1"/>
    </source>
</evidence>
<dbReference type="InterPro" id="IPR012999">
    <property type="entry name" value="Pyr_OxRdtase_I_AS"/>
</dbReference>
<dbReference type="RefSeq" id="WP_294180114.1">
    <property type="nucleotide sequence ID" value="NZ_JBGFFE010000007.1"/>
</dbReference>
<dbReference type="InterPro" id="IPR004099">
    <property type="entry name" value="Pyr_nucl-diS_OxRdtase_dimer"/>
</dbReference>
<dbReference type="GO" id="GO:0004148">
    <property type="term" value="F:dihydrolipoyl dehydrogenase (NADH) activity"/>
    <property type="evidence" value="ECO:0007669"/>
    <property type="project" value="UniProtKB-EC"/>
</dbReference>
<evidence type="ECO:0000256" key="11">
    <source>
        <dbReference type="ARBA" id="ARBA00023284"/>
    </source>
</evidence>
<dbReference type="PRINTS" id="PR00411">
    <property type="entry name" value="PNDRDTASEI"/>
</dbReference>
<evidence type="ECO:0000313" key="17">
    <source>
        <dbReference type="Proteomes" id="UP001565220"/>
    </source>
</evidence>
<gene>
    <name evidence="16" type="primary">lpdA</name>
    <name evidence="16" type="ORF">AB8S09_06545</name>
</gene>
<keyword evidence="10" id="KW-1015">Disulfide bond</keyword>
<evidence type="ECO:0000256" key="5">
    <source>
        <dbReference type="ARBA" id="ARBA00022490"/>
    </source>
</evidence>
<keyword evidence="11 13" id="KW-0676">Redox-active center</keyword>
<dbReference type="NCBIfam" id="TIGR01350">
    <property type="entry name" value="lipoamide_DH"/>
    <property type="match status" value="1"/>
</dbReference>
<sequence>MKLVVIGGGPGGYVAAVQAAILGADVTVIEEKCVGGTCLNVGCIPTKALLACSDVLEMSKNSSKFGINLGGEAKVDFDFIMKRKNKIVSQLVKGIEAIFKYRGVKIIKGSGKLLNSRNIEVTREDGSKEIVCGDKIVLAAGSVPVTPKFFKYDGKKVITSDEVLNLNKLPKSMILVGGGPIGCEIGYFLHSMGTEVKVVEMLPHLAPLEDEDVAKQLQRSFKRNKIKYFVGDGISSVEVKENGVTAELKSGKILEAETMLVAVGRRAYTDKLGLENVGIKTDKKGRVIVNEYLETNIEGIYAVGDLIPSPALAHVASREGVVAVYNALLDKRKKMSYKAVPSCIFVEPEIASVGIKESEAKKRGMDYKVGKFDFRSLGKAQAMGKFQGFVKVITDEKDVIVGAAIVGERATDMIGELAVACELGLTAEQVGEVIHPHPTLSEGIMEALHDVHGQCINAIK</sequence>
<proteinExistence type="inferred from homology"/>
<dbReference type="PIRSF" id="PIRSF000350">
    <property type="entry name" value="Mercury_reductase_MerA"/>
    <property type="match status" value="1"/>
</dbReference>
<organism evidence="16 17">
    <name type="scientific">Clostridium lapidicellarium</name>
    <dbReference type="NCBI Taxonomy" id="3240931"/>
    <lineage>
        <taxon>Bacteria</taxon>
        <taxon>Bacillati</taxon>
        <taxon>Bacillota</taxon>
        <taxon>Clostridia</taxon>
        <taxon>Eubacteriales</taxon>
        <taxon>Clostridiaceae</taxon>
        <taxon>Clostridium</taxon>
    </lineage>
</organism>
<dbReference type="PANTHER" id="PTHR22912">
    <property type="entry name" value="DISULFIDE OXIDOREDUCTASE"/>
    <property type="match status" value="1"/>
</dbReference>
<dbReference type="InterPro" id="IPR023753">
    <property type="entry name" value="FAD/NAD-binding_dom"/>
</dbReference>